<reference evidence="3 4" key="1">
    <citation type="submission" date="2020-04" db="EMBL/GenBank/DDBJ databases">
        <title>Nesterenkonia sp. nov., isolated from marine sediment.</title>
        <authorList>
            <person name="Zhang G."/>
        </authorList>
    </citation>
    <scope>NUCLEOTIDE SEQUENCE [LARGE SCALE GENOMIC DNA]</scope>
    <source>
        <strain evidence="3 4">MY13</strain>
    </source>
</reference>
<accession>A0A7X8TK06</accession>
<dbReference type="InterPro" id="IPR035093">
    <property type="entry name" value="RelE/ParE_toxin_dom_sf"/>
</dbReference>
<gene>
    <name evidence="3" type="ORF">HGQ17_07925</name>
</gene>
<comment type="similarity">
    <text evidence="1">Belongs to the RelE toxin family.</text>
</comment>
<name>A0A7X8TK06_9MICC</name>
<dbReference type="Pfam" id="PF05016">
    <property type="entry name" value="ParE_toxin"/>
    <property type="match status" value="1"/>
</dbReference>
<organism evidence="3 4">
    <name type="scientific">Nesterenkonia sedimenti</name>
    <dbReference type="NCBI Taxonomy" id="1463632"/>
    <lineage>
        <taxon>Bacteria</taxon>
        <taxon>Bacillati</taxon>
        <taxon>Actinomycetota</taxon>
        <taxon>Actinomycetes</taxon>
        <taxon>Micrococcales</taxon>
        <taxon>Micrococcaceae</taxon>
        <taxon>Nesterenkonia</taxon>
    </lineage>
</organism>
<dbReference type="AlphaFoldDB" id="A0A7X8TK06"/>
<dbReference type="InterPro" id="IPR007712">
    <property type="entry name" value="RelE/ParE_toxin"/>
</dbReference>
<proteinExistence type="inferred from homology"/>
<keyword evidence="4" id="KW-1185">Reference proteome</keyword>
<evidence type="ECO:0000313" key="4">
    <source>
        <dbReference type="Proteomes" id="UP000523139"/>
    </source>
</evidence>
<evidence type="ECO:0000256" key="2">
    <source>
        <dbReference type="ARBA" id="ARBA00022649"/>
    </source>
</evidence>
<evidence type="ECO:0000313" key="3">
    <source>
        <dbReference type="EMBL" id="NLS09930.1"/>
    </source>
</evidence>
<dbReference type="EMBL" id="JABAHY010000006">
    <property type="protein sequence ID" value="NLS09930.1"/>
    <property type="molecule type" value="Genomic_DNA"/>
</dbReference>
<dbReference type="Proteomes" id="UP000523139">
    <property type="component" value="Unassembled WGS sequence"/>
</dbReference>
<sequence>MTRLILRELALQDLQDIKDRYRAGGETALTRFTRRMSDTFDRLKAYPRSSRLVEGREEVRRASLKPLPYSIFYVYRDQTVHILRILHTAQSPQSWPSDGGA</sequence>
<dbReference type="Gene3D" id="3.30.2310.20">
    <property type="entry name" value="RelE-like"/>
    <property type="match status" value="1"/>
</dbReference>
<dbReference type="PANTHER" id="PTHR33755:SF8">
    <property type="entry name" value="TOXIN PARE2"/>
    <property type="match status" value="1"/>
</dbReference>
<evidence type="ECO:0000256" key="1">
    <source>
        <dbReference type="ARBA" id="ARBA00006226"/>
    </source>
</evidence>
<keyword evidence="2" id="KW-1277">Toxin-antitoxin system</keyword>
<dbReference type="InterPro" id="IPR051803">
    <property type="entry name" value="TA_system_RelE-like_toxin"/>
</dbReference>
<dbReference type="RefSeq" id="WP_168887412.1">
    <property type="nucleotide sequence ID" value="NZ_JABAHY010000006.1"/>
</dbReference>
<protein>
    <submittedName>
        <fullName evidence="3">Type II toxin-antitoxin system RelE/ParE family toxin</fullName>
    </submittedName>
</protein>
<comment type="caution">
    <text evidence="3">The sequence shown here is derived from an EMBL/GenBank/DDBJ whole genome shotgun (WGS) entry which is preliminary data.</text>
</comment>
<dbReference type="PANTHER" id="PTHR33755">
    <property type="entry name" value="TOXIN PARE1-RELATED"/>
    <property type="match status" value="1"/>
</dbReference>